<evidence type="ECO:0000259" key="4">
    <source>
        <dbReference type="Pfam" id="PF01872"/>
    </source>
</evidence>
<sequence length="232" mass="24361">MAGMSDSDLSLVRLADLDDGALAEVYAPPSEPWLRVNFVSTLDGAAQGGDGLSKSINNPADKRVFHLLRRRADVLVVGAGTVRAEAYEPPTLPLVVVSRSGDVPPSVRGSDLVHVATCADSPGLARTREALGEDRVLVVGRDEVDLVALKAELAARGWRDQLCEGGPALFGSMLAAGVVDELCLTQTPRLVAGESLRIAAGVGVDVRLRLASLLEQDGTLLGRWLVDPDPGP</sequence>
<dbReference type="Gene3D" id="3.40.430.10">
    <property type="entry name" value="Dihydrofolate Reductase, subunit A"/>
    <property type="match status" value="1"/>
</dbReference>
<keyword evidence="6" id="KW-1185">Reference proteome</keyword>
<evidence type="ECO:0000313" key="5">
    <source>
        <dbReference type="EMBL" id="QIK75277.1"/>
    </source>
</evidence>
<accession>A0A6G7YF88</accession>
<organism evidence="5 6">
    <name type="scientific">Nocardioides piscis</name>
    <dbReference type="NCBI Taxonomy" id="2714938"/>
    <lineage>
        <taxon>Bacteria</taxon>
        <taxon>Bacillati</taxon>
        <taxon>Actinomycetota</taxon>
        <taxon>Actinomycetes</taxon>
        <taxon>Propionibacteriales</taxon>
        <taxon>Nocardioidaceae</taxon>
        <taxon>Nocardioides</taxon>
    </lineage>
</organism>
<dbReference type="PANTHER" id="PTHR38011">
    <property type="entry name" value="DIHYDROFOLATE REDUCTASE FAMILY PROTEIN (AFU_ORTHOLOGUE AFUA_8G06820)"/>
    <property type="match status" value="1"/>
</dbReference>
<evidence type="ECO:0000313" key="6">
    <source>
        <dbReference type="Proteomes" id="UP000502035"/>
    </source>
</evidence>
<dbReference type="EMBL" id="CP049866">
    <property type="protein sequence ID" value="QIK75277.1"/>
    <property type="molecule type" value="Genomic_DNA"/>
</dbReference>
<comment type="pathway">
    <text evidence="1">Cofactor biosynthesis; riboflavin biosynthesis.</text>
</comment>
<dbReference type="InterPro" id="IPR050765">
    <property type="entry name" value="Riboflavin_Biosynth_HTPR"/>
</dbReference>
<dbReference type="SUPFAM" id="SSF53597">
    <property type="entry name" value="Dihydrofolate reductase-like"/>
    <property type="match status" value="1"/>
</dbReference>
<gene>
    <name evidence="5" type="ORF">G7071_07370</name>
</gene>
<keyword evidence="3" id="KW-0560">Oxidoreductase</keyword>
<feature type="domain" description="Bacterial bifunctional deaminase-reductase C-terminal" evidence="4">
    <location>
        <begin position="32"/>
        <end position="214"/>
    </location>
</feature>
<dbReference type="Proteomes" id="UP000502035">
    <property type="component" value="Chromosome"/>
</dbReference>
<dbReference type="PANTHER" id="PTHR38011:SF7">
    <property type="entry name" value="2,5-DIAMINO-6-RIBOSYLAMINO-4(3H)-PYRIMIDINONE 5'-PHOSPHATE REDUCTASE"/>
    <property type="match status" value="1"/>
</dbReference>
<dbReference type="KEGG" id="npi:G7071_07370"/>
<evidence type="ECO:0000256" key="1">
    <source>
        <dbReference type="ARBA" id="ARBA00005104"/>
    </source>
</evidence>
<dbReference type="AlphaFoldDB" id="A0A6G7YF88"/>
<reference evidence="5 6" key="1">
    <citation type="submission" date="2020-03" db="EMBL/GenBank/DDBJ databases">
        <title>Nocardioides sp. nov., isolated from fish.</title>
        <authorList>
            <person name="Hyun D.-W."/>
            <person name="Bae J.-W."/>
        </authorList>
    </citation>
    <scope>NUCLEOTIDE SEQUENCE [LARGE SCALE GENOMIC DNA]</scope>
    <source>
        <strain evidence="5 6">HDW12A</strain>
    </source>
</reference>
<dbReference type="GO" id="GO:0008703">
    <property type="term" value="F:5-amino-6-(5-phosphoribosylamino)uracil reductase activity"/>
    <property type="evidence" value="ECO:0007669"/>
    <property type="project" value="InterPro"/>
</dbReference>
<dbReference type="GO" id="GO:0009231">
    <property type="term" value="P:riboflavin biosynthetic process"/>
    <property type="evidence" value="ECO:0007669"/>
    <property type="project" value="InterPro"/>
</dbReference>
<name>A0A6G7YF88_9ACTN</name>
<dbReference type="InterPro" id="IPR024072">
    <property type="entry name" value="DHFR-like_dom_sf"/>
</dbReference>
<dbReference type="Pfam" id="PF01872">
    <property type="entry name" value="RibD_C"/>
    <property type="match status" value="1"/>
</dbReference>
<evidence type="ECO:0000256" key="3">
    <source>
        <dbReference type="ARBA" id="ARBA00023002"/>
    </source>
</evidence>
<proteinExistence type="predicted"/>
<protein>
    <submittedName>
        <fullName evidence="5">Pyrimidine reductase family protein</fullName>
    </submittedName>
</protein>
<dbReference type="InterPro" id="IPR002734">
    <property type="entry name" value="RibDG_C"/>
</dbReference>
<keyword evidence="2" id="KW-0521">NADP</keyword>
<evidence type="ECO:0000256" key="2">
    <source>
        <dbReference type="ARBA" id="ARBA00022857"/>
    </source>
</evidence>